<dbReference type="SUPFAM" id="SSF143081">
    <property type="entry name" value="BB1717-like"/>
    <property type="match status" value="1"/>
</dbReference>
<sequence>MCTAYELGKSGGRLPASVTPATIRKLSGIKETQLIRPTLSAPVILPDGSMRAMSWGFRRTFAPKVKGGKSVTRTIVNSREDKLAGQTWNVAFRENRCLIPVASYFEWSEAGGRKFPLRFQRPGQEWLWIAGIWEDHEQHGECFSMITTEPNRVVEPVHDRMPAVLADSQIEPYLEMELNEFGPSSVELEFSEAANFLKPGGTKPKPGDAIQTELF</sequence>
<dbReference type="PANTHER" id="PTHR13604">
    <property type="entry name" value="DC12-RELATED"/>
    <property type="match status" value="1"/>
</dbReference>
<gene>
    <name evidence="9" type="ORF">JIN85_18425</name>
</gene>
<comment type="caution">
    <text evidence="9">The sequence shown here is derived from an EMBL/GenBank/DDBJ whole genome shotgun (WGS) entry which is preliminary data.</text>
</comment>
<keyword evidence="5" id="KW-0190">Covalent protein-DNA linkage</keyword>
<evidence type="ECO:0000256" key="8">
    <source>
        <dbReference type="RuleBase" id="RU364100"/>
    </source>
</evidence>
<dbReference type="AlphaFoldDB" id="A0A934SAI1"/>
<dbReference type="GO" id="GO:0016829">
    <property type="term" value="F:lyase activity"/>
    <property type="evidence" value="ECO:0007669"/>
    <property type="project" value="UniProtKB-KW"/>
</dbReference>
<keyword evidence="10" id="KW-1185">Reference proteome</keyword>
<accession>A0A934SAI1</accession>
<dbReference type="EMBL" id="JAENIJ010000046">
    <property type="protein sequence ID" value="MBK1884400.1"/>
    <property type="molecule type" value="Genomic_DNA"/>
</dbReference>
<reference evidence="9" key="1">
    <citation type="submission" date="2021-01" db="EMBL/GenBank/DDBJ databases">
        <title>Modified the classification status of verrucomicrobia.</title>
        <authorList>
            <person name="Feng X."/>
        </authorList>
    </citation>
    <scope>NUCLEOTIDE SEQUENCE</scope>
    <source>
        <strain evidence="9">KCTC 22041</strain>
    </source>
</reference>
<keyword evidence="7" id="KW-0456">Lyase</keyword>
<evidence type="ECO:0000256" key="4">
    <source>
        <dbReference type="ARBA" id="ARBA00022801"/>
    </source>
</evidence>
<evidence type="ECO:0000256" key="3">
    <source>
        <dbReference type="ARBA" id="ARBA00022763"/>
    </source>
</evidence>
<dbReference type="PANTHER" id="PTHR13604:SF0">
    <property type="entry name" value="ABASIC SITE PROCESSING PROTEIN HMCES"/>
    <property type="match status" value="1"/>
</dbReference>
<dbReference type="GO" id="GO:0106300">
    <property type="term" value="P:protein-DNA covalent cross-linking repair"/>
    <property type="evidence" value="ECO:0007669"/>
    <property type="project" value="InterPro"/>
</dbReference>
<keyword evidence="6" id="KW-0238">DNA-binding</keyword>
<dbReference type="Pfam" id="PF02586">
    <property type="entry name" value="SRAP"/>
    <property type="match status" value="1"/>
</dbReference>
<protein>
    <recommendedName>
        <fullName evidence="8">Abasic site processing protein</fullName>
        <ecNumber evidence="8">3.4.-.-</ecNumber>
    </recommendedName>
</protein>
<dbReference type="EC" id="3.4.-.-" evidence="8"/>
<dbReference type="RefSeq" id="WP_200273549.1">
    <property type="nucleotide sequence ID" value="NZ_JAENIJ010000046.1"/>
</dbReference>
<dbReference type="InterPro" id="IPR003738">
    <property type="entry name" value="SRAP"/>
</dbReference>
<dbReference type="InterPro" id="IPR036590">
    <property type="entry name" value="SRAP-like"/>
</dbReference>
<name>A0A934SAI1_9BACT</name>
<keyword evidence="4 8" id="KW-0378">Hydrolase</keyword>
<dbReference type="Proteomes" id="UP000603141">
    <property type="component" value="Unassembled WGS sequence"/>
</dbReference>
<dbReference type="GO" id="GO:0003697">
    <property type="term" value="F:single-stranded DNA binding"/>
    <property type="evidence" value="ECO:0007669"/>
    <property type="project" value="InterPro"/>
</dbReference>
<dbReference type="Gene3D" id="3.90.1680.10">
    <property type="entry name" value="SOS response associated peptidase-like"/>
    <property type="match status" value="1"/>
</dbReference>
<evidence type="ECO:0000256" key="2">
    <source>
        <dbReference type="ARBA" id="ARBA00022670"/>
    </source>
</evidence>
<evidence type="ECO:0000256" key="5">
    <source>
        <dbReference type="ARBA" id="ARBA00023124"/>
    </source>
</evidence>
<proteinExistence type="inferred from homology"/>
<dbReference type="GO" id="GO:0008233">
    <property type="term" value="F:peptidase activity"/>
    <property type="evidence" value="ECO:0007669"/>
    <property type="project" value="UniProtKB-KW"/>
</dbReference>
<keyword evidence="2 8" id="KW-0645">Protease</keyword>
<dbReference type="GO" id="GO:0006508">
    <property type="term" value="P:proteolysis"/>
    <property type="evidence" value="ECO:0007669"/>
    <property type="project" value="UniProtKB-KW"/>
</dbReference>
<evidence type="ECO:0000256" key="6">
    <source>
        <dbReference type="ARBA" id="ARBA00023125"/>
    </source>
</evidence>
<keyword evidence="3" id="KW-0227">DNA damage</keyword>
<comment type="similarity">
    <text evidence="1 8">Belongs to the SOS response-associated peptidase family.</text>
</comment>
<evidence type="ECO:0000256" key="7">
    <source>
        <dbReference type="ARBA" id="ARBA00023239"/>
    </source>
</evidence>
<evidence type="ECO:0000313" key="9">
    <source>
        <dbReference type="EMBL" id="MBK1884400.1"/>
    </source>
</evidence>
<evidence type="ECO:0000256" key="1">
    <source>
        <dbReference type="ARBA" id="ARBA00008136"/>
    </source>
</evidence>
<organism evidence="9 10">
    <name type="scientific">Luteolibacter pohnpeiensis</name>
    <dbReference type="NCBI Taxonomy" id="454153"/>
    <lineage>
        <taxon>Bacteria</taxon>
        <taxon>Pseudomonadati</taxon>
        <taxon>Verrucomicrobiota</taxon>
        <taxon>Verrucomicrobiia</taxon>
        <taxon>Verrucomicrobiales</taxon>
        <taxon>Verrucomicrobiaceae</taxon>
        <taxon>Luteolibacter</taxon>
    </lineage>
</organism>
<evidence type="ECO:0000313" key="10">
    <source>
        <dbReference type="Proteomes" id="UP000603141"/>
    </source>
</evidence>